<dbReference type="EMBL" id="JANLCK010000002">
    <property type="protein sequence ID" value="MCS5725292.1"/>
    <property type="molecule type" value="Genomic_DNA"/>
</dbReference>
<dbReference type="NCBIfam" id="NF002878">
    <property type="entry name" value="PRK03321.1"/>
    <property type="match status" value="1"/>
</dbReference>
<dbReference type="InterPro" id="IPR015421">
    <property type="entry name" value="PyrdxlP-dep_Trfase_major"/>
</dbReference>
<accession>A0AA41XBT0</accession>
<comment type="caution">
    <text evidence="8">The sequence shown here is derived from an EMBL/GenBank/DDBJ whole genome shotgun (WGS) entry which is preliminary data.</text>
</comment>
<dbReference type="InterPro" id="IPR015424">
    <property type="entry name" value="PyrdxlP-dep_Trfase"/>
</dbReference>
<dbReference type="InterPro" id="IPR015422">
    <property type="entry name" value="PyrdxlP-dep_Trfase_small"/>
</dbReference>
<dbReference type="Proteomes" id="UP001165587">
    <property type="component" value="Unassembled WGS sequence"/>
</dbReference>
<feature type="modified residue" description="N6-(pyridoxal phosphate)lysine" evidence="6">
    <location>
        <position position="224"/>
    </location>
</feature>
<dbReference type="Pfam" id="PF00155">
    <property type="entry name" value="Aminotran_1_2"/>
    <property type="match status" value="1"/>
</dbReference>
<comment type="catalytic activity">
    <reaction evidence="6">
        <text>an aromatic L-alpha-amino acid + 2-oxoglutarate = an aromatic oxo-acid + L-glutamate</text>
        <dbReference type="Rhea" id="RHEA:17533"/>
        <dbReference type="ChEBI" id="CHEBI:16810"/>
        <dbReference type="ChEBI" id="CHEBI:29985"/>
        <dbReference type="ChEBI" id="CHEBI:73309"/>
        <dbReference type="ChEBI" id="CHEBI:84824"/>
        <dbReference type="EC" id="2.6.1.57"/>
    </reaction>
</comment>
<dbReference type="RefSeq" id="WP_259525768.1">
    <property type="nucleotide sequence ID" value="NZ_JANLCK010000002.1"/>
</dbReference>
<dbReference type="EC" id="2.6.1.57" evidence="6"/>
<comment type="cofactor">
    <cofactor evidence="1 6">
        <name>pyridoxal 5'-phosphate</name>
        <dbReference type="ChEBI" id="CHEBI:597326"/>
    </cofactor>
</comment>
<evidence type="ECO:0000313" key="9">
    <source>
        <dbReference type="Proteomes" id="UP001165587"/>
    </source>
</evidence>
<comment type="similarity">
    <text evidence="6">Belongs to the class-II pyridoxal-phosphate-dependent aminotransferase family.</text>
</comment>
<evidence type="ECO:0000256" key="5">
    <source>
        <dbReference type="ARBA" id="ARBA00022898"/>
    </source>
</evidence>
<proteinExistence type="inferred from homology"/>
<organism evidence="8 9">
    <name type="scientific">Herbiconiux oxytropis</name>
    <dbReference type="NCBI Taxonomy" id="2970915"/>
    <lineage>
        <taxon>Bacteria</taxon>
        <taxon>Bacillati</taxon>
        <taxon>Actinomycetota</taxon>
        <taxon>Actinomycetes</taxon>
        <taxon>Micrococcales</taxon>
        <taxon>Microbacteriaceae</taxon>
        <taxon>Herbiconiux</taxon>
    </lineage>
</organism>
<dbReference type="GO" id="GO:0000105">
    <property type="term" value="P:L-histidine biosynthetic process"/>
    <property type="evidence" value="ECO:0007669"/>
    <property type="project" value="InterPro"/>
</dbReference>
<sequence length="367" mass="38578">MTATSPSVLPPARGVVRAVPPYVAGRRASTAATAALASNESHYPPLPSVLEEVARAAAELHRYPDNGALELREHLAAALGVSTGQVVVGAGSTGVLQQTITAHCDAGDEVVFAWRSFELYPLLVQLAGAVPVPVPLDPLDRHDLTAMAAAVTERTRVVLVCNPNNPTGTALSCAELESFLAAVPPHVLVVLDEAYLEYSSAGPTEAIELLHRHPNVCIVRTFSKAHGLAGLRVGYAVAAEPVADALRRAGMPFTVSALAQRAAIASLAAGDELRERVALVRSERARLLTALRELGFAAPDSETNFVWLRLGDADRERALELLAADDILARGFAGDGLRITLADPATNDRVLASLTRFASEPAPAGAR</sequence>
<comment type="function">
    <text evidence="6">Aminotransferase that catalyzes the conversion of aromatic amino acids and 2-oxoglutarate into corresponding aromatic oxo acids and L-glutamate.</text>
</comment>
<keyword evidence="3 6" id="KW-0032">Aminotransferase</keyword>
<dbReference type="GO" id="GO:0008793">
    <property type="term" value="F:aromatic-amino-acid transaminase activity"/>
    <property type="evidence" value="ECO:0007669"/>
    <property type="project" value="UniProtKB-UniRule"/>
</dbReference>
<dbReference type="HAMAP" id="MF_01513">
    <property type="entry name" value="Phe_aminotrans_2"/>
    <property type="match status" value="1"/>
</dbReference>
<dbReference type="AlphaFoldDB" id="A0AA41XBT0"/>
<comment type="subunit">
    <text evidence="2 6">Homodimer.</text>
</comment>
<dbReference type="PANTHER" id="PTHR43643">
    <property type="entry name" value="HISTIDINOL-PHOSPHATE AMINOTRANSFERASE 2"/>
    <property type="match status" value="1"/>
</dbReference>
<dbReference type="CDD" id="cd00609">
    <property type="entry name" value="AAT_like"/>
    <property type="match status" value="1"/>
</dbReference>
<name>A0AA41XBT0_9MICO</name>
<dbReference type="Gene3D" id="3.90.1150.10">
    <property type="entry name" value="Aspartate Aminotransferase, domain 1"/>
    <property type="match status" value="1"/>
</dbReference>
<dbReference type="GO" id="GO:0004400">
    <property type="term" value="F:histidinol-phosphate transaminase activity"/>
    <property type="evidence" value="ECO:0007669"/>
    <property type="project" value="InterPro"/>
</dbReference>
<dbReference type="InterPro" id="IPR024892">
    <property type="entry name" value="ArAT"/>
</dbReference>
<evidence type="ECO:0000256" key="1">
    <source>
        <dbReference type="ARBA" id="ARBA00001933"/>
    </source>
</evidence>
<dbReference type="GO" id="GO:0030170">
    <property type="term" value="F:pyridoxal phosphate binding"/>
    <property type="evidence" value="ECO:0007669"/>
    <property type="project" value="UniProtKB-UniRule"/>
</dbReference>
<evidence type="ECO:0000256" key="4">
    <source>
        <dbReference type="ARBA" id="ARBA00022679"/>
    </source>
</evidence>
<evidence type="ECO:0000256" key="6">
    <source>
        <dbReference type="HAMAP-Rule" id="MF_01513"/>
    </source>
</evidence>
<feature type="domain" description="Aminotransferase class I/classII large" evidence="7">
    <location>
        <begin position="36"/>
        <end position="353"/>
    </location>
</feature>
<evidence type="ECO:0000313" key="8">
    <source>
        <dbReference type="EMBL" id="MCS5725292.1"/>
    </source>
</evidence>
<keyword evidence="4 6" id="KW-0808">Transferase</keyword>
<evidence type="ECO:0000259" key="7">
    <source>
        <dbReference type="Pfam" id="PF00155"/>
    </source>
</evidence>
<protein>
    <recommendedName>
        <fullName evidence="6">Aromatic amino acid aminotransferase</fullName>
        <shortName evidence="6">ArAT</shortName>
        <ecNumber evidence="6">2.6.1.57</ecNumber>
    </recommendedName>
</protein>
<gene>
    <name evidence="8" type="primary">hisC</name>
    <name evidence="6" type="synonym">pat</name>
    <name evidence="8" type="ORF">N1028_05225</name>
</gene>
<dbReference type="InterPro" id="IPR004839">
    <property type="entry name" value="Aminotransferase_I/II_large"/>
</dbReference>
<evidence type="ECO:0000256" key="2">
    <source>
        <dbReference type="ARBA" id="ARBA00011738"/>
    </source>
</evidence>
<dbReference type="PANTHER" id="PTHR43643:SF3">
    <property type="entry name" value="HISTIDINOL-PHOSPHATE AMINOTRANSFERASE"/>
    <property type="match status" value="1"/>
</dbReference>
<keyword evidence="9" id="KW-1185">Reference proteome</keyword>
<dbReference type="SUPFAM" id="SSF53383">
    <property type="entry name" value="PLP-dependent transferases"/>
    <property type="match status" value="1"/>
</dbReference>
<dbReference type="NCBIfam" id="TIGR01141">
    <property type="entry name" value="hisC"/>
    <property type="match status" value="1"/>
</dbReference>
<reference evidence="8" key="1">
    <citation type="submission" date="2022-08" db="EMBL/GenBank/DDBJ databases">
        <authorList>
            <person name="Deng Y."/>
            <person name="Han X.-F."/>
            <person name="Zhang Y.-Q."/>
        </authorList>
    </citation>
    <scope>NUCLEOTIDE SEQUENCE</scope>
    <source>
        <strain evidence="8">CPCC 203407</strain>
    </source>
</reference>
<dbReference type="InterPro" id="IPR050106">
    <property type="entry name" value="HistidinolP_aminotransfase"/>
</dbReference>
<dbReference type="HAMAP" id="MF_01023">
    <property type="entry name" value="HisC_aminotrans_2"/>
    <property type="match status" value="1"/>
</dbReference>
<dbReference type="Gene3D" id="3.40.640.10">
    <property type="entry name" value="Type I PLP-dependent aspartate aminotransferase-like (Major domain)"/>
    <property type="match status" value="1"/>
</dbReference>
<keyword evidence="5 6" id="KW-0663">Pyridoxal phosphate</keyword>
<dbReference type="InterPro" id="IPR005861">
    <property type="entry name" value="HisP_aminotrans"/>
</dbReference>
<evidence type="ECO:0000256" key="3">
    <source>
        <dbReference type="ARBA" id="ARBA00022576"/>
    </source>
</evidence>